<gene>
    <name evidence="1" type="ORF">AFCDBAGC_3413</name>
</gene>
<dbReference type="EMBL" id="BPQG01000052">
    <property type="protein sequence ID" value="GJD45539.1"/>
    <property type="molecule type" value="Genomic_DNA"/>
</dbReference>
<protein>
    <submittedName>
        <fullName evidence="1">Uncharacterized protein</fullName>
    </submittedName>
</protein>
<dbReference type="RefSeq" id="WP_238272581.1">
    <property type="nucleotide sequence ID" value="NZ_BPQG01000052.1"/>
</dbReference>
<sequence>MTMEAYAFCARPIGSIEEWQASIDALGFDLKLKPARDLAYHRGHLPALWRGREAGFEFGACAFTELAETYEDIDLGGPWPYTYAFNFATLPGCAGTWLALAACLALTDGIALDPQEGKILRARESVRYAQDTENGVDQIESGQVGRTTS</sequence>
<accession>A0ABQ4QJV7</accession>
<organism evidence="1 2">
    <name type="scientific">Methylobacterium cerastii</name>
    <dbReference type="NCBI Taxonomy" id="932741"/>
    <lineage>
        <taxon>Bacteria</taxon>
        <taxon>Pseudomonadati</taxon>
        <taxon>Pseudomonadota</taxon>
        <taxon>Alphaproteobacteria</taxon>
        <taxon>Hyphomicrobiales</taxon>
        <taxon>Methylobacteriaceae</taxon>
        <taxon>Methylobacterium</taxon>
    </lineage>
</organism>
<proteinExistence type="predicted"/>
<evidence type="ECO:0000313" key="2">
    <source>
        <dbReference type="Proteomes" id="UP001055117"/>
    </source>
</evidence>
<keyword evidence="2" id="KW-1185">Reference proteome</keyword>
<name>A0ABQ4QJV7_9HYPH</name>
<reference evidence="1 2" key="1">
    <citation type="journal article" date="2021" name="Front. Microbiol.">
        <title>Comprehensive Comparative Genomics and Phenotyping of Methylobacterium Species.</title>
        <authorList>
            <person name="Alessa O."/>
            <person name="Ogura Y."/>
            <person name="Fujitani Y."/>
            <person name="Takami H."/>
            <person name="Hayashi T."/>
            <person name="Sahin N."/>
            <person name="Tani A."/>
        </authorList>
    </citation>
    <scope>NUCLEOTIDE SEQUENCE [LARGE SCALE GENOMIC DNA]</scope>
    <source>
        <strain evidence="1 2">DSM 23679</strain>
    </source>
</reference>
<comment type="caution">
    <text evidence="1">The sequence shown here is derived from an EMBL/GenBank/DDBJ whole genome shotgun (WGS) entry which is preliminary data.</text>
</comment>
<evidence type="ECO:0000313" key="1">
    <source>
        <dbReference type="EMBL" id="GJD45539.1"/>
    </source>
</evidence>
<dbReference type="Proteomes" id="UP001055117">
    <property type="component" value="Unassembled WGS sequence"/>
</dbReference>